<evidence type="ECO:0000313" key="2">
    <source>
        <dbReference type="EMBL" id="KAH0882253.1"/>
    </source>
</evidence>
<organism evidence="2 3">
    <name type="scientific">Brassica napus</name>
    <name type="common">Rape</name>
    <dbReference type="NCBI Taxonomy" id="3708"/>
    <lineage>
        <taxon>Eukaryota</taxon>
        <taxon>Viridiplantae</taxon>
        <taxon>Streptophyta</taxon>
        <taxon>Embryophyta</taxon>
        <taxon>Tracheophyta</taxon>
        <taxon>Spermatophyta</taxon>
        <taxon>Magnoliopsida</taxon>
        <taxon>eudicotyledons</taxon>
        <taxon>Gunneridae</taxon>
        <taxon>Pentapetalae</taxon>
        <taxon>rosids</taxon>
        <taxon>malvids</taxon>
        <taxon>Brassicales</taxon>
        <taxon>Brassicaceae</taxon>
        <taxon>Brassiceae</taxon>
        <taxon>Brassica</taxon>
    </lineage>
</organism>
<dbReference type="InterPro" id="IPR053168">
    <property type="entry name" value="Glutamic_endopeptidase"/>
</dbReference>
<gene>
    <name evidence="2" type="ORF">HID58_058349</name>
</gene>
<evidence type="ECO:0000259" key="1">
    <source>
        <dbReference type="Pfam" id="PF14365"/>
    </source>
</evidence>
<proteinExistence type="predicted"/>
<reference evidence="2 3" key="1">
    <citation type="submission" date="2021-05" db="EMBL/GenBank/DDBJ databases">
        <title>Genome Assembly of Synthetic Allotetraploid Brassica napus Reveals Homoeologous Exchanges between Subgenomes.</title>
        <authorList>
            <person name="Davis J.T."/>
        </authorList>
    </citation>
    <scope>NUCLEOTIDE SEQUENCE [LARGE SCALE GENOMIC DNA]</scope>
    <source>
        <strain evidence="3">cv. Da-Ae</strain>
        <tissue evidence="2">Seedling</tissue>
    </source>
</reference>
<dbReference type="EMBL" id="JAGKQM010000014">
    <property type="protein sequence ID" value="KAH0882253.1"/>
    <property type="molecule type" value="Genomic_DNA"/>
</dbReference>
<sequence>MAEFSDHQEIEVEKLLKLLNKPARKSIKSEDGDIIDCVPIHSQPAFDHPLLKNHTIQTELYTGKYVYVHQDKSYSGVAQEWKMPRKYSSDKKNQERRYLTLKDNSACFLVVSVPEDNLSNNHEYAIMNSRRGKYFGTKFLVNVWKPEEVRSNEFSLAQTWLASGHGANINTIEAGLQVLSSLVLHPNYLNLVHIYSAPNGDYTKCNFGFSWSKKKMLGESSVLRNCRGETLLHRRRAFGNIGSFLDAKFISMMWAIEAMRSHHVDKSVDVVGAVVRPKAWPTFRYQGSELRKALAGFIEGIVADVSSRVCPKNCKECNNGDEMSVICCSRHIPMAAGFSLAQTWLSSGVGTNLNTIEAGFQTTIKRQGATTPTAQVSFRRAI</sequence>
<dbReference type="PANTHER" id="PTHR31589">
    <property type="entry name" value="PROTEIN, PUTATIVE (DUF239)-RELATED-RELATED"/>
    <property type="match status" value="1"/>
</dbReference>
<feature type="domain" description="Neprosin activation peptide" evidence="1">
    <location>
        <begin position="26"/>
        <end position="83"/>
    </location>
</feature>
<accession>A0ABQ7ZQ57</accession>
<dbReference type="Pfam" id="PF14365">
    <property type="entry name" value="Neprosin_AP"/>
    <property type="match status" value="1"/>
</dbReference>
<name>A0ABQ7ZQ57_BRANA</name>
<protein>
    <recommendedName>
        <fullName evidence="1">Neprosin activation peptide domain-containing protein</fullName>
    </recommendedName>
</protein>
<feature type="non-terminal residue" evidence="2">
    <location>
        <position position="382"/>
    </location>
</feature>
<keyword evidence="3" id="KW-1185">Reference proteome</keyword>
<evidence type="ECO:0000313" key="3">
    <source>
        <dbReference type="Proteomes" id="UP000824890"/>
    </source>
</evidence>
<comment type="caution">
    <text evidence="2">The sequence shown here is derived from an EMBL/GenBank/DDBJ whole genome shotgun (WGS) entry which is preliminary data.</text>
</comment>
<dbReference type="Proteomes" id="UP000824890">
    <property type="component" value="Unassembled WGS sequence"/>
</dbReference>
<dbReference type="InterPro" id="IPR025521">
    <property type="entry name" value="Neprosin_propep"/>
</dbReference>
<dbReference type="PANTHER" id="PTHR31589:SF224">
    <property type="entry name" value="NEP-INTERACTING PROTEIN (DUF239)"/>
    <property type="match status" value="1"/>
</dbReference>